<dbReference type="AlphaFoldDB" id="A0A8H3ILT9"/>
<evidence type="ECO:0000313" key="3">
    <source>
        <dbReference type="Proteomes" id="UP000664203"/>
    </source>
</evidence>
<keyword evidence="3" id="KW-1185">Reference proteome</keyword>
<dbReference type="EMBL" id="CAJPDR010000111">
    <property type="protein sequence ID" value="CAF9918369.1"/>
    <property type="molecule type" value="Genomic_DNA"/>
</dbReference>
<comment type="caution">
    <text evidence="2">The sequence shown here is derived from an EMBL/GenBank/DDBJ whole genome shotgun (WGS) entry which is preliminary data.</text>
</comment>
<reference evidence="2" key="1">
    <citation type="submission" date="2021-03" db="EMBL/GenBank/DDBJ databases">
        <authorList>
            <person name="Tagirdzhanova G."/>
        </authorList>
    </citation>
    <scope>NUCLEOTIDE SEQUENCE</scope>
</reference>
<sequence>MRGQETLEPETSDDKEAAQEQIEDDQTSVTDDDEIDDQKEAIELSPLIITLRVAAPEERNDARRPVAFAALPQEQQGVLMFNGPVPEENTMMDEGISDPSPGDPSTSRRTLDLVEDLINPLQTHLLEIDYEVIANAIASRGLLEQPDEPPLTTSPGLQSVFDEWLVPSIPKQASETLSLGYSMLG</sequence>
<feature type="region of interest" description="Disordered" evidence="1">
    <location>
        <begin position="85"/>
        <end position="108"/>
    </location>
</feature>
<protein>
    <submittedName>
        <fullName evidence="2">Uncharacterized protein</fullName>
    </submittedName>
</protein>
<proteinExistence type="predicted"/>
<accession>A0A8H3ILT9</accession>
<feature type="region of interest" description="Disordered" evidence="1">
    <location>
        <begin position="1"/>
        <end position="41"/>
    </location>
</feature>
<evidence type="ECO:0000256" key="1">
    <source>
        <dbReference type="SAM" id="MobiDB-lite"/>
    </source>
</evidence>
<dbReference type="OrthoDB" id="10513113at2759"/>
<name>A0A8H3ILT9_9LECA</name>
<gene>
    <name evidence="2" type="ORF">ALECFALPRED_000660</name>
</gene>
<feature type="compositionally biased region" description="Acidic residues" evidence="1">
    <location>
        <begin position="21"/>
        <end position="37"/>
    </location>
</feature>
<dbReference type="Proteomes" id="UP000664203">
    <property type="component" value="Unassembled WGS sequence"/>
</dbReference>
<organism evidence="2 3">
    <name type="scientific">Alectoria fallacina</name>
    <dbReference type="NCBI Taxonomy" id="1903189"/>
    <lineage>
        <taxon>Eukaryota</taxon>
        <taxon>Fungi</taxon>
        <taxon>Dikarya</taxon>
        <taxon>Ascomycota</taxon>
        <taxon>Pezizomycotina</taxon>
        <taxon>Lecanoromycetes</taxon>
        <taxon>OSLEUM clade</taxon>
        <taxon>Lecanoromycetidae</taxon>
        <taxon>Lecanorales</taxon>
        <taxon>Lecanorineae</taxon>
        <taxon>Parmeliaceae</taxon>
        <taxon>Alectoria</taxon>
    </lineage>
</organism>
<evidence type="ECO:0000313" key="2">
    <source>
        <dbReference type="EMBL" id="CAF9918369.1"/>
    </source>
</evidence>